<organism evidence="2">
    <name type="scientific">bioreactor metagenome</name>
    <dbReference type="NCBI Taxonomy" id="1076179"/>
    <lineage>
        <taxon>unclassified sequences</taxon>
        <taxon>metagenomes</taxon>
        <taxon>ecological metagenomes</taxon>
    </lineage>
</organism>
<gene>
    <name evidence="2" type="ORF">SDC9_80023</name>
</gene>
<protein>
    <submittedName>
        <fullName evidence="2">Uncharacterized protein</fullName>
    </submittedName>
</protein>
<comment type="caution">
    <text evidence="2">The sequence shown here is derived from an EMBL/GenBank/DDBJ whole genome shotgun (WGS) entry which is preliminary data.</text>
</comment>
<feature type="region of interest" description="Disordered" evidence="1">
    <location>
        <begin position="113"/>
        <end position="144"/>
    </location>
</feature>
<sequence>MLHRRTPSAESLSRHIFAASQSVSRARGAWKSLLPKPPGEAPLFPRLEKSKRRPGRTSGPPLMGPYVFCPACPETCRMESTAKIPAAPAHGSSFTPRCRTLPDLMRCSSSAAAPTRCGSSLPCGPPATGQSPANWRFDEIKSAG</sequence>
<feature type="region of interest" description="Disordered" evidence="1">
    <location>
        <begin position="31"/>
        <end position="60"/>
    </location>
</feature>
<evidence type="ECO:0000256" key="1">
    <source>
        <dbReference type="SAM" id="MobiDB-lite"/>
    </source>
</evidence>
<name>A0A644YZH8_9ZZZZ</name>
<dbReference type="AlphaFoldDB" id="A0A644YZH8"/>
<reference evidence="2" key="1">
    <citation type="submission" date="2019-08" db="EMBL/GenBank/DDBJ databases">
        <authorList>
            <person name="Kucharzyk K."/>
            <person name="Murdoch R.W."/>
            <person name="Higgins S."/>
            <person name="Loffler F."/>
        </authorList>
    </citation>
    <scope>NUCLEOTIDE SEQUENCE</scope>
</reference>
<evidence type="ECO:0000313" key="2">
    <source>
        <dbReference type="EMBL" id="MPM33448.1"/>
    </source>
</evidence>
<dbReference type="EMBL" id="VSSQ01006663">
    <property type="protein sequence ID" value="MPM33448.1"/>
    <property type="molecule type" value="Genomic_DNA"/>
</dbReference>
<accession>A0A644YZH8</accession>
<proteinExistence type="predicted"/>